<dbReference type="PANTHER" id="PTHR31195">
    <property type="entry name" value="GEO02494P1"/>
    <property type="match status" value="1"/>
</dbReference>
<dbReference type="InterPro" id="IPR027911">
    <property type="entry name" value="DUF4604"/>
</dbReference>
<sequence>MNKNIKKSDISWVKPTEPSFLKKFKSDVGYKEGPNVDTKRQAMPTLDDDSGSDREDELPQVVVLKKGDLSADEVKHIKGDGASEKEDEPPADGKIVFKKPAKRSSTDKYQGITASSSKKKKSATGEKEDKKEEKKEEEEEEEEEKELKEKKEEKKEKREDKKEDKKERKVKNNSLLSFGGDEEEDDG</sequence>
<feature type="domain" description="DUF4604" evidence="2">
    <location>
        <begin position="9"/>
        <end position="182"/>
    </location>
</feature>
<evidence type="ECO:0000313" key="3">
    <source>
        <dbReference type="Ensembl" id="ENSGMOP00000024864.1"/>
    </source>
</evidence>
<name>A0A8C5A1X7_GADMO</name>
<evidence type="ECO:0000313" key="4">
    <source>
        <dbReference type="Proteomes" id="UP000694546"/>
    </source>
</evidence>
<organism evidence="3 4">
    <name type="scientific">Gadus morhua</name>
    <name type="common">Atlantic cod</name>
    <dbReference type="NCBI Taxonomy" id="8049"/>
    <lineage>
        <taxon>Eukaryota</taxon>
        <taxon>Metazoa</taxon>
        <taxon>Chordata</taxon>
        <taxon>Craniata</taxon>
        <taxon>Vertebrata</taxon>
        <taxon>Euteleostomi</taxon>
        <taxon>Actinopterygii</taxon>
        <taxon>Neopterygii</taxon>
        <taxon>Teleostei</taxon>
        <taxon>Neoteleostei</taxon>
        <taxon>Acanthomorphata</taxon>
        <taxon>Zeiogadaria</taxon>
        <taxon>Gadariae</taxon>
        <taxon>Gadiformes</taxon>
        <taxon>Gadoidei</taxon>
        <taxon>Gadidae</taxon>
        <taxon>Gadus</taxon>
    </lineage>
</organism>
<gene>
    <name evidence="3" type="primary">kiaa1143</name>
</gene>
<dbReference type="Proteomes" id="UP000694546">
    <property type="component" value="Chromosome 11"/>
</dbReference>
<feature type="compositionally biased region" description="Basic and acidic residues" evidence="1">
    <location>
        <begin position="145"/>
        <end position="167"/>
    </location>
</feature>
<dbReference type="OrthoDB" id="10043580at2759"/>
<protein>
    <submittedName>
        <fullName evidence="3">Zgc:77056</fullName>
    </submittedName>
</protein>
<feature type="compositionally biased region" description="Acidic residues" evidence="1">
    <location>
        <begin position="135"/>
        <end position="144"/>
    </location>
</feature>
<dbReference type="OMA" id="KRQVGYR"/>
<reference evidence="3" key="1">
    <citation type="submission" date="2025-08" db="UniProtKB">
        <authorList>
            <consortium name="Ensembl"/>
        </authorList>
    </citation>
    <scope>IDENTIFICATION</scope>
</reference>
<evidence type="ECO:0000256" key="1">
    <source>
        <dbReference type="SAM" id="MobiDB-lite"/>
    </source>
</evidence>
<accession>A0A8C5A1X7</accession>
<feature type="compositionally biased region" description="Acidic residues" evidence="1">
    <location>
        <begin position="46"/>
        <end position="58"/>
    </location>
</feature>
<dbReference type="Ensembl" id="ENSGMOT00000073965.1">
    <property type="protein sequence ID" value="ENSGMOP00000024864.1"/>
    <property type="gene ID" value="ENSGMOG00000000096.2"/>
</dbReference>
<feature type="compositionally biased region" description="Basic and acidic residues" evidence="1">
    <location>
        <begin position="65"/>
        <end position="84"/>
    </location>
</feature>
<dbReference type="InterPro" id="IPR040219">
    <property type="entry name" value="KIAA1143-like"/>
</dbReference>
<reference evidence="3" key="2">
    <citation type="submission" date="2025-09" db="UniProtKB">
        <authorList>
            <consortium name="Ensembl"/>
        </authorList>
    </citation>
    <scope>IDENTIFICATION</scope>
</reference>
<dbReference type="Pfam" id="PF15377">
    <property type="entry name" value="DUF4604"/>
    <property type="match status" value="1"/>
</dbReference>
<dbReference type="GeneTree" id="ENSGT00390000001296"/>
<keyword evidence="4" id="KW-1185">Reference proteome</keyword>
<dbReference type="AlphaFoldDB" id="A0A8C5A1X7"/>
<proteinExistence type="predicted"/>
<feature type="compositionally biased region" description="Basic and acidic residues" evidence="1">
    <location>
        <begin position="123"/>
        <end position="134"/>
    </location>
</feature>
<feature type="region of interest" description="Disordered" evidence="1">
    <location>
        <begin position="24"/>
        <end position="187"/>
    </location>
</feature>
<evidence type="ECO:0000259" key="2">
    <source>
        <dbReference type="Pfam" id="PF15377"/>
    </source>
</evidence>
<dbReference type="PANTHER" id="PTHR31195:SF2">
    <property type="entry name" value="GEO02494P1"/>
    <property type="match status" value="1"/>
</dbReference>